<proteinExistence type="predicted"/>
<evidence type="ECO:0000313" key="2">
    <source>
        <dbReference type="Proteomes" id="UP000618460"/>
    </source>
</evidence>
<dbReference type="OrthoDB" id="2065126at2"/>
<evidence type="ECO:0000313" key="1">
    <source>
        <dbReference type="EMBL" id="GGM39492.1"/>
    </source>
</evidence>
<gene>
    <name evidence="1" type="ORF">GCM10011351_27070</name>
</gene>
<dbReference type="InterPro" id="IPR010982">
    <property type="entry name" value="Lambda_DNA-bd_dom_sf"/>
</dbReference>
<reference evidence="1" key="1">
    <citation type="journal article" date="2014" name="Int. J. Syst. Evol. Microbiol.">
        <title>Complete genome sequence of Corynebacterium casei LMG S-19264T (=DSM 44701T), isolated from a smear-ripened cheese.</title>
        <authorList>
            <consortium name="US DOE Joint Genome Institute (JGI-PGF)"/>
            <person name="Walter F."/>
            <person name="Albersmeier A."/>
            <person name="Kalinowski J."/>
            <person name="Ruckert C."/>
        </authorList>
    </citation>
    <scope>NUCLEOTIDE SEQUENCE</scope>
    <source>
        <strain evidence="1">CGMCC 1.6333</strain>
    </source>
</reference>
<comment type="caution">
    <text evidence="1">The sequence shown here is derived from an EMBL/GenBank/DDBJ whole genome shotgun (WGS) entry which is preliminary data.</text>
</comment>
<reference evidence="1" key="2">
    <citation type="submission" date="2020-09" db="EMBL/GenBank/DDBJ databases">
        <authorList>
            <person name="Sun Q."/>
            <person name="Zhou Y."/>
        </authorList>
    </citation>
    <scope>NUCLEOTIDE SEQUENCE</scope>
    <source>
        <strain evidence="1">CGMCC 1.6333</strain>
    </source>
</reference>
<evidence type="ECO:0008006" key="3">
    <source>
        <dbReference type="Google" id="ProtNLM"/>
    </source>
</evidence>
<organism evidence="1 2">
    <name type="scientific">Paraliobacillus quinghaiensis</name>
    <dbReference type="NCBI Taxonomy" id="470815"/>
    <lineage>
        <taxon>Bacteria</taxon>
        <taxon>Bacillati</taxon>
        <taxon>Bacillota</taxon>
        <taxon>Bacilli</taxon>
        <taxon>Bacillales</taxon>
        <taxon>Bacillaceae</taxon>
        <taxon>Paraliobacillus</taxon>
    </lineage>
</organism>
<accession>A0A917TV58</accession>
<dbReference type="RefSeq" id="WP_117156330.1">
    <property type="nucleotide sequence ID" value="NZ_BMLG01000020.1"/>
</dbReference>
<keyword evidence="2" id="KW-1185">Reference proteome</keyword>
<dbReference type="Proteomes" id="UP000618460">
    <property type="component" value="Unassembled WGS sequence"/>
</dbReference>
<dbReference type="EMBL" id="BMLG01000020">
    <property type="protein sequence ID" value="GGM39492.1"/>
    <property type="molecule type" value="Genomic_DNA"/>
</dbReference>
<dbReference type="Gene3D" id="1.10.260.40">
    <property type="entry name" value="lambda repressor-like DNA-binding domains"/>
    <property type="match status" value="1"/>
</dbReference>
<dbReference type="GO" id="GO:0003677">
    <property type="term" value="F:DNA binding"/>
    <property type="evidence" value="ECO:0007669"/>
    <property type="project" value="InterPro"/>
</dbReference>
<dbReference type="SUPFAM" id="SSF47413">
    <property type="entry name" value="lambda repressor-like DNA-binding domains"/>
    <property type="match status" value="1"/>
</dbReference>
<sequence>MKADEIKQMIKSSGLKQWQVAEFYGITEGNFSRLLRKDPTKQTVVNIKKAIEKAREVYVSE</sequence>
<dbReference type="AlphaFoldDB" id="A0A917TV58"/>
<protein>
    <recommendedName>
        <fullName evidence="3">XRE family transcriptional regulator</fullName>
    </recommendedName>
</protein>
<name>A0A917TV58_9BACI</name>